<dbReference type="AlphaFoldDB" id="A0A172WDJ0"/>
<comment type="subcellular location">
    <subcellularLocation>
        <location evidence="1">Cell membrane</location>
    </subcellularLocation>
</comment>
<dbReference type="Proteomes" id="UP000077654">
    <property type="component" value="Chromosome"/>
</dbReference>
<keyword evidence="3" id="KW-1003">Cell membrane</keyword>
<feature type="transmembrane region" description="Helical" evidence="10">
    <location>
        <begin position="6"/>
        <end position="29"/>
    </location>
</feature>
<evidence type="ECO:0000256" key="6">
    <source>
        <dbReference type="ARBA" id="ARBA00022801"/>
    </source>
</evidence>
<evidence type="ECO:0000256" key="10">
    <source>
        <dbReference type="SAM" id="Phobius"/>
    </source>
</evidence>
<keyword evidence="6" id="KW-0378">Hydrolase</keyword>
<keyword evidence="9 10" id="KW-0472">Membrane</keyword>
<dbReference type="InterPro" id="IPR002142">
    <property type="entry name" value="Peptidase_S49"/>
</dbReference>
<dbReference type="OrthoDB" id="5614232at2"/>
<dbReference type="InterPro" id="IPR013703">
    <property type="entry name" value="Peptidase_S49_N_proteobac"/>
</dbReference>
<feature type="domain" description="Peptidase S49" evidence="11">
    <location>
        <begin position="162"/>
        <end position="302"/>
    </location>
</feature>
<evidence type="ECO:0000256" key="8">
    <source>
        <dbReference type="ARBA" id="ARBA00022989"/>
    </source>
</evidence>
<organism evidence="13 14">
    <name type="scientific">Buchnera aphidicola subsp. Schlechtendalia chinensis</name>
    <dbReference type="NCBI Taxonomy" id="118110"/>
    <lineage>
        <taxon>Bacteria</taxon>
        <taxon>Pseudomonadati</taxon>
        <taxon>Pseudomonadota</taxon>
        <taxon>Gammaproteobacteria</taxon>
        <taxon>Enterobacterales</taxon>
        <taxon>Erwiniaceae</taxon>
        <taxon>Buchnera</taxon>
    </lineage>
</organism>
<dbReference type="NCBIfam" id="NF008745">
    <property type="entry name" value="PRK11778.1"/>
    <property type="match status" value="1"/>
</dbReference>
<dbReference type="RefSeq" id="WP_075474165.1">
    <property type="nucleotide sequence ID" value="NZ_CP011299.1"/>
</dbReference>
<evidence type="ECO:0000256" key="5">
    <source>
        <dbReference type="ARBA" id="ARBA00022692"/>
    </source>
</evidence>
<reference evidence="13 14" key="1">
    <citation type="submission" date="2015-04" db="EMBL/GenBank/DDBJ databases">
        <title>Buchnera aphidicola assembly.</title>
        <authorList>
            <person name="Zhang Y."/>
        </authorList>
    </citation>
    <scope>NUCLEOTIDE SEQUENCE [LARGE SCALE GENOMIC DNA]</scope>
    <source>
        <strain evidence="13 14">SC</strain>
    </source>
</reference>
<evidence type="ECO:0000313" key="13">
    <source>
        <dbReference type="EMBL" id="ANF17046.1"/>
    </source>
</evidence>
<sequence length="344" mass="39466">MDFILNYALFFFKIFTLFALILTIFLIIVNVARHKSKKKYELDIVSLNSYYEHVKNKIILSTMSTYEKKIWNKSNKLFKKTRSKINMTFLKKNKYYLNQNNPILYVLDFKGNVSASEVTSLREEISAIILAAKENDEVLLRLESGGGVIHGYGLASSQLSRLREKNIRLTVSVDKIAASGGYMMACVANYIIAAPFSVIGSIGVVAQIPNFNKLLKKNNVDMELHTSGLYKRTLTVFGENTKEAREKFCKDLNFTHVLFKEFVHSMRPSLNIDEVSTGEHWFGTTALEKKLIDKIETSDDFIISRIHKFSVLKIKYSVNKTMLDSFLLKIENYVKNVVFKILET</sequence>
<evidence type="ECO:0000256" key="9">
    <source>
        <dbReference type="ARBA" id="ARBA00023136"/>
    </source>
</evidence>
<dbReference type="Gene3D" id="3.90.226.10">
    <property type="entry name" value="2-enoyl-CoA Hydratase, Chain A, domain 1"/>
    <property type="match status" value="1"/>
</dbReference>
<dbReference type="Pfam" id="PF08496">
    <property type="entry name" value="Peptidase_S49_N"/>
    <property type="match status" value="1"/>
</dbReference>
<dbReference type="PANTHER" id="PTHR42987">
    <property type="entry name" value="PEPTIDASE S49"/>
    <property type="match status" value="1"/>
</dbReference>
<keyword evidence="8 10" id="KW-1133">Transmembrane helix</keyword>
<keyword evidence="7" id="KW-0720">Serine protease</keyword>
<dbReference type="SUPFAM" id="SSF52096">
    <property type="entry name" value="ClpP/crotonase"/>
    <property type="match status" value="1"/>
</dbReference>
<dbReference type="InterPro" id="IPR047272">
    <property type="entry name" value="S49_SppA_C"/>
</dbReference>
<dbReference type="Pfam" id="PF01343">
    <property type="entry name" value="Peptidase_S49"/>
    <property type="match status" value="1"/>
</dbReference>
<dbReference type="GO" id="GO:0006508">
    <property type="term" value="P:proteolysis"/>
    <property type="evidence" value="ECO:0007669"/>
    <property type="project" value="UniProtKB-KW"/>
</dbReference>
<evidence type="ECO:0000259" key="12">
    <source>
        <dbReference type="Pfam" id="PF08496"/>
    </source>
</evidence>
<dbReference type="GO" id="GO:0004252">
    <property type="term" value="F:serine-type endopeptidase activity"/>
    <property type="evidence" value="ECO:0007669"/>
    <property type="project" value="InterPro"/>
</dbReference>
<evidence type="ECO:0000256" key="1">
    <source>
        <dbReference type="ARBA" id="ARBA00004236"/>
    </source>
</evidence>
<evidence type="ECO:0000256" key="3">
    <source>
        <dbReference type="ARBA" id="ARBA00022475"/>
    </source>
</evidence>
<keyword evidence="5 10" id="KW-0812">Transmembrane</keyword>
<keyword evidence="14" id="KW-1185">Reference proteome</keyword>
<name>A0A172WDJ0_BUCSC</name>
<dbReference type="CDD" id="cd07023">
    <property type="entry name" value="S49_Sppa_N_C"/>
    <property type="match status" value="1"/>
</dbReference>
<dbReference type="GO" id="GO:0005886">
    <property type="term" value="C:plasma membrane"/>
    <property type="evidence" value="ECO:0007669"/>
    <property type="project" value="UniProtKB-SubCell"/>
</dbReference>
<comment type="similarity">
    <text evidence="2">Belongs to the peptidase S49 family.</text>
</comment>
<evidence type="ECO:0000259" key="11">
    <source>
        <dbReference type="Pfam" id="PF01343"/>
    </source>
</evidence>
<accession>A0A172WDJ0</accession>
<gene>
    <name evidence="13" type="ORF">XW81_01325</name>
</gene>
<evidence type="ECO:0000256" key="7">
    <source>
        <dbReference type="ARBA" id="ARBA00022825"/>
    </source>
</evidence>
<dbReference type="PANTHER" id="PTHR42987:SF4">
    <property type="entry name" value="PROTEASE SOHB-RELATED"/>
    <property type="match status" value="1"/>
</dbReference>
<evidence type="ECO:0000313" key="14">
    <source>
        <dbReference type="Proteomes" id="UP000077654"/>
    </source>
</evidence>
<protein>
    <submittedName>
        <fullName evidence="13">Peptidase</fullName>
    </submittedName>
</protein>
<evidence type="ECO:0000256" key="4">
    <source>
        <dbReference type="ARBA" id="ARBA00022670"/>
    </source>
</evidence>
<dbReference type="PATRIC" id="fig|118110.3.peg.265"/>
<proteinExistence type="inferred from homology"/>
<keyword evidence="4" id="KW-0645">Protease</keyword>
<dbReference type="InterPro" id="IPR029045">
    <property type="entry name" value="ClpP/crotonase-like_dom_sf"/>
</dbReference>
<evidence type="ECO:0000256" key="2">
    <source>
        <dbReference type="ARBA" id="ARBA00008683"/>
    </source>
</evidence>
<dbReference type="EMBL" id="CP011299">
    <property type="protein sequence ID" value="ANF17046.1"/>
    <property type="molecule type" value="Genomic_DNA"/>
</dbReference>
<feature type="domain" description="Peptidase S49 N-terminal proteobacteria" evidence="12">
    <location>
        <begin position="2"/>
        <end position="159"/>
    </location>
</feature>